<proteinExistence type="predicted"/>
<dbReference type="EMBL" id="JAFBMS010000025">
    <property type="protein sequence ID" value="KAG9342979.1"/>
    <property type="molecule type" value="Genomic_DNA"/>
</dbReference>
<dbReference type="Proteomes" id="UP000824540">
    <property type="component" value="Unassembled WGS sequence"/>
</dbReference>
<sequence length="239" mass="24822">VEPSVASILLSPVLSVEESATPTNLQDFTPTGSDLGPPAGTPGAPSGPGTGGRRVAWEGSTVTASRSVVGPPPEDDSESEQSDPGSGDSGCAVSFGSASMPAEGAAIKTACVPVQSHAQKGILLDEEEEEEKTEESAEEAMSEEESREEEPSDEVVPRKGHPEKADEAASHFGPGPATLYMSSSAGKPEEMKQPAGHRDLLEEVERQRKGREAGDSKSHEPELPSQTDGAGAGYYQKPK</sequence>
<feature type="region of interest" description="Disordered" evidence="1">
    <location>
        <begin position="119"/>
        <end position="239"/>
    </location>
</feature>
<reference evidence="2" key="1">
    <citation type="thesis" date="2021" institute="BYU ScholarsArchive" country="Provo, UT, USA">
        <title>Applications of and Algorithms for Genome Assembly and Genomic Analyses with an Emphasis on Marine Teleosts.</title>
        <authorList>
            <person name="Pickett B.D."/>
        </authorList>
    </citation>
    <scope>NUCLEOTIDE SEQUENCE</scope>
    <source>
        <strain evidence="2">HI-2016</strain>
    </source>
</reference>
<feature type="region of interest" description="Disordered" evidence="1">
    <location>
        <begin position="14"/>
        <end position="97"/>
    </location>
</feature>
<gene>
    <name evidence="2" type="ORF">JZ751_015195</name>
</gene>
<evidence type="ECO:0000313" key="2">
    <source>
        <dbReference type="EMBL" id="KAG9342979.1"/>
    </source>
</evidence>
<feature type="non-terminal residue" evidence="2">
    <location>
        <position position="1"/>
    </location>
</feature>
<feature type="compositionally biased region" description="Polar residues" evidence="1">
    <location>
        <begin position="18"/>
        <end position="32"/>
    </location>
</feature>
<accession>A0A8T2NRZ0</accession>
<feature type="compositionally biased region" description="Acidic residues" evidence="1">
    <location>
        <begin position="124"/>
        <end position="153"/>
    </location>
</feature>
<dbReference type="AlphaFoldDB" id="A0A8T2NRZ0"/>
<keyword evidence="3" id="KW-1185">Reference proteome</keyword>
<organism evidence="2 3">
    <name type="scientific">Albula glossodonta</name>
    <name type="common">roundjaw bonefish</name>
    <dbReference type="NCBI Taxonomy" id="121402"/>
    <lineage>
        <taxon>Eukaryota</taxon>
        <taxon>Metazoa</taxon>
        <taxon>Chordata</taxon>
        <taxon>Craniata</taxon>
        <taxon>Vertebrata</taxon>
        <taxon>Euteleostomi</taxon>
        <taxon>Actinopterygii</taxon>
        <taxon>Neopterygii</taxon>
        <taxon>Teleostei</taxon>
        <taxon>Albuliformes</taxon>
        <taxon>Albulidae</taxon>
        <taxon>Albula</taxon>
    </lineage>
</organism>
<comment type="caution">
    <text evidence="2">The sequence shown here is derived from an EMBL/GenBank/DDBJ whole genome shotgun (WGS) entry which is preliminary data.</text>
</comment>
<feature type="compositionally biased region" description="Basic and acidic residues" evidence="1">
    <location>
        <begin position="155"/>
        <end position="169"/>
    </location>
</feature>
<name>A0A8T2NRZ0_9TELE</name>
<protein>
    <submittedName>
        <fullName evidence="2">Uncharacterized protein</fullName>
    </submittedName>
</protein>
<feature type="compositionally biased region" description="Basic and acidic residues" evidence="1">
    <location>
        <begin position="187"/>
        <end position="222"/>
    </location>
</feature>
<evidence type="ECO:0000256" key="1">
    <source>
        <dbReference type="SAM" id="MobiDB-lite"/>
    </source>
</evidence>
<evidence type="ECO:0000313" key="3">
    <source>
        <dbReference type="Proteomes" id="UP000824540"/>
    </source>
</evidence>